<dbReference type="InterPro" id="IPR050825">
    <property type="entry name" value="RBM42_RBP45_47-like"/>
</dbReference>
<gene>
    <name evidence="6" type="ORF">LECACI_7A000222</name>
</gene>
<feature type="compositionally biased region" description="Low complexity" evidence="4">
    <location>
        <begin position="1"/>
        <end position="27"/>
    </location>
</feature>
<dbReference type="Gene3D" id="3.30.70.330">
    <property type="match status" value="3"/>
</dbReference>
<dbReference type="CDD" id="cd12346">
    <property type="entry name" value="RRM3_NGR1_NAM8_like"/>
    <property type="match status" value="1"/>
</dbReference>
<dbReference type="FunFam" id="3.30.70.330:FF:000222">
    <property type="entry name" value="mRNA binding post-transcriptional regulator"/>
    <property type="match status" value="1"/>
</dbReference>
<dbReference type="CDD" id="cd12611">
    <property type="entry name" value="RRM1_NGR1_NAM8_like"/>
    <property type="match status" value="1"/>
</dbReference>
<organism evidence="6 7">
    <name type="scientific">Lecanosticta acicola</name>
    <dbReference type="NCBI Taxonomy" id="111012"/>
    <lineage>
        <taxon>Eukaryota</taxon>
        <taxon>Fungi</taxon>
        <taxon>Dikarya</taxon>
        <taxon>Ascomycota</taxon>
        <taxon>Pezizomycotina</taxon>
        <taxon>Dothideomycetes</taxon>
        <taxon>Dothideomycetidae</taxon>
        <taxon>Mycosphaerellales</taxon>
        <taxon>Mycosphaerellaceae</taxon>
        <taxon>Lecanosticta</taxon>
    </lineage>
</organism>
<reference evidence="6" key="1">
    <citation type="submission" date="2023-11" db="EMBL/GenBank/DDBJ databases">
        <authorList>
            <person name="Alioto T."/>
            <person name="Alioto T."/>
            <person name="Gomez Garrido J."/>
        </authorList>
    </citation>
    <scope>NUCLEOTIDE SEQUENCE</scope>
</reference>
<keyword evidence="1" id="KW-0677">Repeat</keyword>
<evidence type="ECO:0000256" key="1">
    <source>
        <dbReference type="ARBA" id="ARBA00022737"/>
    </source>
</evidence>
<dbReference type="InterPro" id="IPR000504">
    <property type="entry name" value="RRM_dom"/>
</dbReference>
<dbReference type="SUPFAM" id="SSF54928">
    <property type="entry name" value="RNA-binding domain, RBD"/>
    <property type="match status" value="2"/>
</dbReference>
<dbReference type="GO" id="GO:0005829">
    <property type="term" value="C:cytosol"/>
    <property type="evidence" value="ECO:0007669"/>
    <property type="project" value="TreeGrafter"/>
</dbReference>
<dbReference type="Proteomes" id="UP001296104">
    <property type="component" value="Unassembled WGS sequence"/>
</dbReference>
<evidence type="ECO:0000256" key="3">
    <source>
        <dbReference type="PROSITE-ProRule" id="PRU00176"/>
    </source>
</evidence>
<dbReference type="AlphaFoldDB" id="A0AAI8YRB5"/>
<dbReference type="InterPro" id="IPR035979">
    <property type="entry name" value="RBD_domain_sf"/>
</dbReference>
<dbReference type="PANTHER" id="PTHR47640:SF10">
    <property type="entry name" value="TRNA SELENOCYSTEINE 1-ASSOCIATED PROTEIN 1-RELATED"/>
    <property type="match status" value="1"/>
</dbReference>
<feature type="domain" description="RRM" evidence="5">
    <location>
        <begin position="295"/>
        <end position="367"/>
    </location>
</feature>
<evidence type="ECO:0000259" key="5">
    <source>
        <dbReference type="PROSITE" id="PS50102"/>
    </source>
</evidence>
<evidence type="ECO:0000313" key="7">
    <source>
        <dbReference type="Proteomes" id="UP001296104"/>
    </source>
</evidence>
<dbReference type="FunFam" id="3.30.70.330:FF:000227">
    <property type="entry name" value="mRNA binding post-transcriptional regulator"/>
    <property type="match status" value="1"/>
</dbReference>
<feature type="domain" description="RRM" evidence="5">
    <location>
        <begin position="166"/>
        <end position="245"/>
    </location>
</feature>
<dbReference type="Pfam" id="PF00076">
    <property type="entry name" value="RRM_1"/>
    <property type="match status" value="3"/>
</dbReference>
<comment type="caution">
    <text evidence="6">The sequence shown here is derived from an EMBL/GenBank/DDBJ whole genome shotgun (WGS) entry which is preliminary data.</text>
</comment>
<feature type="region of interest" description="Disordered" evidence="4">
    <location>
        <begin position="364"/>
        <end position="383"/>
    </location>
</feature>
<dbReference type="GO" id="GO:0003729">
    <property type="term" value="F:mRNA binding"/>
    <property type="evidence" value="ECO:0007669"/>
    <property type="project" value="InterPro"/>
</dbReference>
<dbReference type="FunFam" id="3.30.70.330:FF:000065">
    <property type="entry name" value="mRNA binding post-transcriptional regulator"/>
    <property type="match status" value="1"/>
</dbReference>
<evidence type="ECO:0000313" key="6">
    <source>
        <dbReference type="EMBL" id="CAK3754811.1"/>
    </source>
</evidence>
<accession>A0AAI8YRB5</accession>
<evidence type="ECO:0000256" key="2">
    <source>
        <dbReference type="ARBA" id="ARBA00022884"/>
    </source>
</evidence>
<dbReference type="EMBL" id="CAVMBE010000001">
    <property type="protein sequence ID" value="CAK3754811.1"/>
    <property type="molecule type" value="Genomic_DNA"/>
</dbReference>
<dbReference type="SMART" id="SM00360">
    <property type="entry name" value="RRM"/>
    <property type="match status" value="3"/>
</dbReference>
<sequence length="411" mass="43968">MSFPNFEGGAQPQQGEEQGAFGSAPGAPQQPPQMDPSQQQPGQFPGAGAGSAQGAVPGVPGPGAQPGGDQKTTLWMGELEPWIDENFVRSVWFGMGYQVNVKMIRDKFSGSNAGYCFVDFENPEAAGRALQLTGQMIPNSNRQFKLNWASGGGLADRSRDDRGPEYSIFVGDLGPEVNEYVLMSLFQGKYTSCKSAKIMTDPISGMSRGYGFVRFADEGDQQKALHEMQGVYCGNRPMRISTATPKNKSGGGGPGGMQGGMQGNPNMGVYSMGAPPMGYYGTPQPMNQFTDPNNTTVFVGGLSGYVTEDELRSFFQGFGEITYVKIPPGKGCGFVQFVQRHAAEMAINQMQGYPIGNSRVRLSWGRSQNNSGPAGTPYRPAPPPPVYPSMGGMPPQHPYGTFAPMKVSLDP</sequence>
<evidence type="ECO:0000256" key="4">
    <source>
        <dbReference type="SAM" id="MobiDB-lite"/>
    </source>
</evidence>
<dbReference type="InterPro" id="IPR012677">
    <property type="entry name" value="Nucleotide-bd_a/b_plait_sf"/>
</dbReference>
<feature type="domain" description="RRM" evidence="5">
    <location>
        <begin position="72"/>
        <end position="151"/>
    </location>
</feature>
<proteinExistence type="predicted"/>
<feature type="compositionally biased region" description="Low complexity" evidence="4">
    <location>
        <begin position="35"/>
        <end position="44"/>
    </location>
</feature>
<dbReference type="PROSITE" id="PS50102">
    <property type="entry name" value="RRM"/>
    <property type="match status" value="3"/>
</dbReference>
<keyword evidence="2 3" id="KW-0694">RNA-binding</keyword>
<protein>
    <submittedName>
        <fullName evidence="6">Uncharacterized RNA-binding -like</fullName>
    </submittedName>
</protein>
<dbReference type="PANTHER" id="PTHR47640">
    <property type="entry name" value="TRNA SELENOCYSTEINE 1-ASSOCIATED PROTEIN 1-RELATED-RELATED"/>
    <property type="match status" value="1"/>
</dbReference>
<name>A0AAI8YRB5_9PEZI</name>
<dbReference type="GO" id="GO:0006376">
    <property type="term" value="P:mRNA splice site recognition"/>
    <property type="evidence" value="ECO:0007669"/>
    <property type="project" value="TreeGrafter"/>
</dbReference>
<keyword evidence="7" id="KW-1185">Reference proteome</keyword>
<feature type="region of interest" description="Disordered" evidence="4">
    <location>
        <begin position="1"/>
        <end position="72"/>
    </location>
</feature>